<organism evidence="2 3">
    <name type="scientific">Microbacterium foliorum</name>
    <dbReference type="NCBI Taxonomy" id="104336"/>
    <lineage>
        <taxon>Bacteria</taxon>
        <taxon>Bacillati</taxon>
        <taxon>Actinomycetota</taxon>
        <taxon>Actinomycetes</taxon>
        <taxon>Micrococcales</taxon>
        <taxon>Microbacteriaceae</taxon>
        <taxon>Microbacterium</taxon>
    </lineage>
</organism>
<feature type="chain" id="PRO_5002444330" description="Hemagglutinin" evidence="1">
    <location>
        <begin position="36"/>
        <end position="758"/>
    </location>
</feature>
<dbReference type="AlphaFoldDB" id="A0A0F0KFQ5"/>
<gene>
    <name evidence="2" type="ORF">RN50_03233</name>
</gene>
<evidence type="ECO:0000313" key="2">
    <source>
        <dbReference type="EMBL" id="KJL18126.1"/>
    </source>
</evidence>
<reference evidence="2 3" key="1">
    <citation type="submission" date="2015-02" db="EMBL/GenBank/DDBJ databases">
        <title>Draft genome sequences of ten Microbacterium spp. with emphasis on heavy metal contaminated environments.</title>
        <authorList>
            <person name="Corretto E."/>
        </authorList>
    </citation>
    <scope>NUCLEOTIDE SEQUENCE [LARGE SCALE GENOMIC DNA]</scope>
    <source>
        <strain evidence="2 3">DSM 12966</strain>
    </source>
</reference>
<protein>
    <recommendedName>
        <fullName evidence="4">Hemagglutinin</fullName>
    </recommendedName>
</protein>
<feature type="signal peptide" evidence="1">
    <location>
        <begin position="1"/>
        <end position="35"/>
    </location>
</feature>
<dbReference type="GeneID" id="94446116"/>
<comment type="caution">
    <text evidence="2">The sequence shown here is derived from an EMBL/GenBank/DDBJ whole genome shotgun (WGS) entry which is preliminary data.</text>
</comment>
<accession>A0A0F0KFQ5</accession>
<dbReference type="PATRIC" id="fig|104336.4.peg.3274"/>
<keyword evidence="3" id="KW-1185">Reference proteome</keyword>
<evidence type="ECO:0000313" key="3">
    <source>
        <dbReference type="Proteomes" id="UP000033572"/>
    </source>
</evidence>
<proteinExistence type="predicted"/>
<dbReference type="EMBL" id="JYIU01000046">
    <property type="protein sequence ID" value="KJL18126.1"/>
    <property type="molecule type" value="Genomic_DNA"/>
</dbReference>
<dbReference type="RefSeq" id="WP_052677847.1">
    <property type="nucleotide sequence ID" value="NZ_CP031425.1"/>
</dbReference>
<evidence type="ECO:0000256" key="1">
    <source>
        <dbReference type="SAM" id="SignalP"/>
    </source>
</evidence>
<name>A0A0F0KFQ5_9MICO</name>
<keyword evidence="1" id="KW-0732">Signal</keyword>
<sequence length="758" mass="81469">MTRPTSSRPRLRALLASTAAVIFAASLLVASPASASVPGTETSATTGVSATAAAARAASGSPVKALVTDGFRPGKIISDEVFFDSSTMTAASIDSFFRSKVSSCRSGYVCLKDYRQNTPNRAADQYCNGYQGSGNESAATIIYKVAQSCGINPQVFIVMLQKEQSLITHTWPSDWRYSMALGQGCPDTAPCDPAFAGFFYQIYGAGRQMKIYTEGRYFTYYAPGKTWNILYNPIASCGRGPVYVENAATAALYYYTPYQPNAAALRAGYGSGDACSAYGNRNFHNYFTDWFGSTQGPSSNLVRASDTGAVYLLSGRTKHYITNPADLRVLTTRVGEVQTVSPSYIASLPTGNRFIRLVRDARDGGIYLLQPDGTKHHFATEALISRYGMRVDDYTPLTPLLLNAYPTGVPVGDYFRSEDSPDYYKWENGQRRHIANGLAWKLERAKAKDYVAVLPAGNAAFPPLGRAFLAPGTLVKENSRDEVYIVGNGADLTHIPSWDMAADAGITAFEPVVKGTFAGYDKSTALAPLVSCAAKTLVVDGGKMTTVANPARSGKGTALPASVCAVLPRSSTTISSAVFVKSKSADPIYSLESGRIRHVQSGQRLLELSGGKSPYTATWSNATIAAFAKGAPYLAQGAFITFAGRGEIYRQRTGNVLQHVQDYVTLLRLGGGVVPPIQTLPEQFRASFSFGTPLLREGDLVRFADRADVFVYSSDALHHITSEEDLLRRGSGQLPPIIEIPADEAADYPIGDPAEPSP</sequence>
<evidence type="ECO:0008006" key="4">
    <source>
        <dbReference type="Google" id="ProtNLM"/>
    </source>
</evidence>
<dbReference type="Proteomes" id="UP000033572">
    <property type="component" value="Unassembled WGS sequence"/>
</dbReference>